<dbReference type="AlphaFoldDB" id="A0AAN7B191"/>
<dbReference type="EMBL" id="MU858314">
    <property type="protein sequence ID" value="KAK4207188.1"/>
    <property type="molecule type" value="Genomic_DNA"/>
</dbReference>
<evidence type="ECO:0000313" key="4">
    <source>
        <dbReference type="Proteomes" id="UP001301769"/>
    </source>
</evidence>
<evidence type="ECO:0000313" key="3">
    <source>
        <dbReference type="EMBL" id="KAK4207188.1"/>
    </source>
</evidence>
<name>A0AAN7B191_9PEZI</name>
<sequence>MSAFKFAIIFIMLALGWETMSQEDTPWVLVCEHPNWEGRCAYLRARAGDCTNVPGDWNDIISSIRNDDANIFQCTWFEDIDCGGSSDDKQENDNLNNGDGYFNDRISSWNCERRDPRDKMDNEKVDL</sequence>
<comment type="caution">
    <text evidence="3">The sequence shown here is derived from an EMBL/GenBank/DDBJ whole genome shotgun (WGS) entry which is preliminary data.</text>
</comment>
<proteinExistence type="predicted"/>
<feature type="region of interest" description="Disordered" evidence="1">
    <location>
        <begin position="83"/>
        <end position="107"/>
    </location>
</feature>
<accession>A0AAN7B191</accession>
<feature type="signal peptide" evidence="2">
    <location>
        <begin position="1"/>
        <end position="21"/>
    </location>
</feature>
<dbReference type="Proteomes" id="UP001301769">
    <property type="component" value="Unassembled WGS sequence"/>
</dbReference>
<gene>
    <name evidence="3" type="ORF">QBC37DRAFT_380357</name>
</gene>
<feature type="chain" id="PRO_5043042372" evidence="2">
    <location>
        <begin position="22"/>
        <end position="127"/>
    </location>
</feature>
<evidence type="ECO:0000256" key="1">
    <source>
        <dbReference type="SAM" id="MobiDB-lite"/>
    </source>
</evidence>
<dbReference type="Gene3D" id="2.60.20.10">
    <property type="entry name" value="Crystallins"/>
    <property type="match status" value="1"/>
</dbReference>
<dbReference type="SUPFAM" id="SSF49695">
    <property type="entry name" value="gamma-Crystallin-like"/>
    <property type="match status" value="1"/>
</dbReference>
<organism evidence="3 4">
    <name type="scientific">Rhypophila decipiens</name>
    <dbReference type="NCBI Taxonomy" id="261697"/>
    <lineage>
        <taxon>Eukaryota</taxon>
        <taxon>Fungi</taxon>
        <taxon>Dikarya</taxon>
        <taxon>Ascomycota</taxon>
        <taxon>Pezizomycotina</taxon>
        <taxon>Sordariomycetes</taxon>
        <taxon>Sordariomycetidae</taxon>
        <taxon>Sordariales</taxon>
        <taxon>Naviculisporaceae</taxon>
        <taxon>Rhypophila</taxon>
    </lineage>
</organism>
<dbReference type="InterPro" id="IPR011024">
    <property type="entry name" value="G_crystallin-like"/>
</dbReference>
<evidence type="ECO:0000256" key="2">
    <source>
        <dbReference type="SAM" id="SignalP"/>
    </source>
</evidence>
<keyword evidence="4" id="KW-1185">Reference proteome</keyword>
<keyword evidence="2" id="KW-0732">Signal</keyword>
<reference evidence="3" key="2">
    <citation type="submission" date="2023-05" db="EMBL/GenBank/DDBJ databases">
        <authorList>
            <consortium name="Lawrence Berkeley National Laboratory"/>
            <person name="Steindorff A."/>
            <person name="Hensen N."/>
            <person name="Bonometti L."/>
            <person name="Westerberg I."/>
            <person name="Brannstrom I.O."/>
            <person name="Guillou S."/>
            <person name="Cros-Aarteil S."/>
            <person name="Calhoun S."/>
            <person name="Haridas S."/>
            <person name="Kuo A."/>
            <person name="Mondo S."/>
            <person name="Pangilinan J."/>
            <person name="Riley R."/>
            <person name="Labutti K."/>
            <person name="Andreopoulos B."/>
            <person name="Lipzen A."/>
            <person name="Chen C."/>
            <person name="Yanf M."/>
            <person name="Daum C."/>
            <person name="Ng V."/>
            <person name="Clum A."/>
            <person name="Ohm R."/>
            <person name="Martin F."/>
            <person name="Silar P."/>
            <person name="Natvig D."/>
            <person name="Lalanne C."/>
            <person name="Gautier V."/>
            <person name="Ament-Velasquez S.L."/>
            <person name="Kruys A."/>
            <person name="Hutchinson M.I."/>
            <person name="Powell A.J."/>
            <person name="Barry K."/>
            <person name="Miller A.N."/>
            <person name="Grigoriev I.V."/>
            <person name="Debuchy R."/>
            <person name="Gladieux P."/>
            <person name="Thoren M.H."/>
            <person name="Johannesson H."/>
        </authorList>
    </citation>
    <scope>NUCLEOTIDE SEQUENCE</scope>
    <source>
        <strain evidence="3">PSN293</strain>
    </source>
</reference>
<reference evidence="3" key="1">
    <citation type="journal article" date="2023" name="Mol. Phylogenet. Evol.">
        <title>Genome-scale phylogeny and comparative genomics of the fungal order Sordariales.</title>
        <authorList>
            <person name="Hensen N."/>
            <person name="Bonometti L."/>
            <person name="Westerberg I."/>
            <person name="Brannstrom I.O."/>
            <person name="Guillou S."/>
            <person name="Cros-Aarteil S."/>
            <person name="Calhoun S."/>
            <person name="Haridas S."/>
            <person name="Kuo A."/>
            <person name="Mondo S."/>
            <person name="Pangilinan J."/>
            <person name="Riley R."/>
            <person name="LaButti K."/>
            <person name="Andreopoulos B."/>
            <person name="Lipzen A."/>
            <person name="Chen C."/>
            <person name="Yan M."/>
            <person name="Daum C."/>
            <person name="Ng V."/>
            <person name="Clum A."/>
            <person name="Steindorff A."/>
            <person name="Ohm R.A."/>
            <person name="Martin F."/>
            <person name="Silar P."/>
            <person name="Natvig D.O."/>
            <person name="Lalanne C."/>
            <person name="Gautier V."/>
            <person name="Ament-Velasquez S.L."/>
            <person name="Kruys A."/>
            <person name="Hutchinson M.I."/>
            <person name="Powell A.J."/>
            <person name="Barry K."/>
            <person name="Miller A.N."/>
            <person name="Grigoriev I.V."/>
            <person name="Debuchy R."/>
            <person name="Gladieux P."/>
            <person name="Hiltunen Thoren M."/>
            <person name="Johannesson H."/>
        </authorList>
    </citation>
    <scope>NUCLEOTIDE SEQUENCE</scope>
    <source>
        <strain evidence="3">PSN293</strain>
    </source>
</reference>
<protein>
    <submittedName>
        <fullName evidence="3">Uncharacterized protein</fullName>
    </submittedName>
</protein>